<evidence type="ECO:0000313" key="8">
    <source>
        <dbReference type="Proteomes" id="UP000183263"/>
    </source>
</evidence>
<dbReference type="InterPro" id="IPR050493">
    <property type="entry name" value="FAD-dep_Monooxygenase_BioMet"/>
</dbReference>
<protein>
    <submittedName>
        <fullName evidence="7">Salicylate hydroxylase</fullName>
    </submittedName>
</protein>
<dbReference type="PRINTS" id="PR00420">
    <property type="entry name" value="RNGMNOXGNASE"/>
</dbReference>
<dbReference type="GO" id="GO:0071949">
    <property type="term" value="F:FAD binding"/>
    <property type="evidence" value="ECO:0007669"/>
    <property type="project" value="InterPro"/>
</dbReference>
<dbReference type="Pfam" id="PF01494">
    <property type="entry name" value="FAD_binding_3"/>
    <property type="match status" value="1"/>
</dbReference>
<dbReference type="Gene3D" id="3.50.50.60">
    <property type="entry name" value="FAD/NAD(P)-binding domain"/>
    <property type="match status" value="1"/>
</dbReference>
<dbReference type="EMBL" id="FNDN01000007">
    <property type="protein sequence ID" value="SDI38310.1"/>
    <property type="molecule type" value="Genomic_DNA"/>
</dbReference>
<organism evidence="7 8">
    <name type="scientific">Rhodococcus triatomae</name>
    <dbReference type="NCBI Taxonomy" id="300028"/>
    <lineage>
        <taxon>Bacteria</taxon>
        <taxon>Bacillati</taxon>
        <taxon>Actinomycetota</taxon>
        <taxon>Actinomycetes</taxon>
        <taxon>Mycobacteriales</taxon>
        <taxon>Nocardiaceae</taxon>
        <taxon>Rhodococcus</taxon>
    </lineage>
</organism>
<dbReference type="GO" id="GO:0004497">
    <property type="term" value="F:monooxygenase activity"/>
    <property type="evidence" value="ECO:0007669"/>
    <property type="project" value="UniProtKB-KW"/>
</dbReference>
<evidence type="ECO:0000256" key="3">
    <source>
        <dbReference type="ARBA" id="ARBA00022827"/>
    </source>
</evidence>
<evidence type="ECO:0000256" key="1">
    <source>
        <dbReference type="ARBA" id="ARBA00001974"/>
    </source>
</evidence>
<dbReference type="AlphaFoldDB" id="A0A1G8K679"/>
<comment type="cofactor">
    <cofactor evidence="1">
        <name>FAD</name>
        <dbReference type="ChEBI" id="CHEBI:57692"/>
    </cofactor>
</comment>
<gene>
    <name evidence="7" type="ORF">SAMN05444695_10721</name>
</gene>
<reference evidence="7 8" key="1">
    <citation type="submission" date="2016-10" db="EMBL/GenBank/DDBJ databases">
        <authorList>
            <person name="de Groot N.N."/>
        </authorList>
    </citation>
    <scope>NUCLEOTIDE SEQUENCE [LARGE SCALE GENOMIC DNA]</scope>
    <source>
        <strain evidence="7 8">DSM 44892</strain>
    </source>
</reference>
<proteinExistence type="predicted"/>
<accession>A0A1G8K679</accession>
<keyword evidence="3" id="KW-0274">FAD</keyword>
<evidence type="ECO:0000256" key="4">
    <source>
        <dbReference type="ARBA" id="ARBA00023002"/>
    </source>
</evidence>
<keyword evidence="4" id="KW-0560">Oxidoreductase</keyword>
<evidence type="ECO:0000259" key="6">
    <source>
        <dbReference type="Pfam" id="PF01494"/>
    </source>
</evidence>
<dbReference type="SUPFAM" id="SSF54373">
    <property type="entry name" value="FAD-linked reductases, C-terminal domain"/>
    <property type="match status" value="1"/>
</dbReference>
<keyword evidence="8" id="KW-1185">Reference proteome</keyword>
<dbReference type="OrthoDB" id="4568714at2"/>
<evidence type="ECO:0000256" key="5">
    <source>
        <dbReference type="ARBA" id="ARBA00023033"/>
    </source>
</evidence>
<dbReference type="PANTHER" id="PTHR13789">
    <property type="entry name" value="MONOOXYGENASE"/>
    <property type="match status" value="1"/>
</dbReference>
<name>A0A1G8K679_9NOCA</name>
<evidence type="ECO:0000313" key="7">
    <source>
        <dbReference type="EMBL" id="SDI38310.1"/>
    </source>
</evidence>
<dbReference type="InterPro" id="IPR036188">
    <property type="entry name" value="FAD/NAD-bd_sf"/>
</dbReference>
<keyword evidence="5" id="KW-0503">Monooxygenase</keyword>
<keyword evidence="2" id="KW-0285">Flavoprotein</keyword>
<dbReference type="PANTHER" id="PTHR13789:SF318">
    <property type="entry name" value="GERANYLGERANYL DIPHOSPHATE REDUCTASE"/>
    <property type="match status" value="1"/>
</dbReference>
<sequence>MSNVAGTRAVVGIAGAGIGGSTAAIALRRLGVEVELFEQAPGFARVGADINLTPNAVRALDGLDIGDTLRLTAAQPTHRISRTWDTGVETSRIEMADHAVERYGAPQLTIHRADLMHALEDALKDVRISFGKKLESVADGDRLHLQFADGTSRDVDILIGADGIHSAVRTWMLGPEQPEFTGVVAYRALVDTERLAGLPNLDAFTKWWGPNPETQIVTFPLDRGRTTFVFATTPQPEWADESWTRPGDVRELRAAYADFHPEARALLDARDDVLISALYVRDPLATWRRGNAALLGDACHPMMPFMAQGAGQAIEDAIVLSRCLAGGFASTAEALDTYQSLRLPRTSAIQVGSRGNSWLKASGTDTQEPAGELAIDPDTVYGYDAWNVPLR</sequence>
<dbReference type="Proteomes" id="UP000183263">
    <property type="component" value="Unassembled WGS sequence"/>
</dbReference>
<evidence type="ECO:0000256" key="2">
    <source>
        <dbReference type="ARBA" id="ARBA00022630"/>
    </source>
</evidence>
<feature type="domain" description="FAD-binding" evidence="6">
    <location>
        <begin position="10"/>
        <end position="348"/>
    </location>
</feature>
<dbReference type="SUPFAM" id="SSF51905">
    <property type="entry name" value="FAD/NAD(P)-binding domain"/>
    <property type="match status" value="1"/>
</dbReference>
<dbReference type="InterPro" id="IPR002938">
    <property type="entry name" value="FAD-bd"/>
</dbReference>